<dbReference type="InterPro" id="IPR027267">
    <property type="entry name" value="AH/BAR_dom_sf"/>
</dbReference>
<feature type="domain" description="BAR" evidence="2">
    <location>
        <begin position="24"/>
        <end position="292"/>
    </location>
</feature>
<protein>
    <submittedName>
        <fullName evidence="3">Endophilin-B1-like</fullName>
    </submittedName>
</protein>
<dbReference type="PROSITE" id="PS51021">
    <property type="entry name" value="BAR"/>
    <property type="match status" value="1"/>
</dbReference>
<keyword evidence="1" id="KW-0472">Membrane</keyword>
<dbReference type="SMART" id="SM00721">
    <property type="entry name" value="BAR"/>
    <property type="match status" value="1"/>
</dbReference>
<dbReference type="SUPFAM" id="SSF103657">
    <property type="entry name" value="BAR/IMD domain-like"/>
    <property type="match status" value="1"/>
</dbReference>
<reference evidence="3" key="1">
    <citation type="submission" date="2023-09" db="UniProtKB">
        <authorList>
            <consortium name="Ensembl"/>
        </authorList>
    </citation>
    <scope>IDENTIFICATION</scope>
</reference>
<dbReference type="STRING" id="303518.ENSPNYP00000008992"/>
<accession>A0A3B4FES8</accession>
<keyword evidence="1" id="KW-1133">Transmembrane helix</keyword>
<evidence type="ECO:0000313" key="3">
    <source>
        <dbReference type="Ensembl" id="ENSPNYP00000008992.1"/>
    </source>
</evidence>
<feature type="transmembrane region" description="Helical" evidence="1">
    <location>
        <begin position="323"/>
        <end position="349"/>
    </location>
</feature>
<organism evidence="3">
    <name type="scientific">Pundamilia nyererei</name>
    <dbReference type="NCBI Taxonomy" id="303518"/>
    <lineage>
        <taxon>Eukaryota</taxon>
        <taxon>Metazoa</taxon>
        <taxon>Chordata</taxon>
        <taxon>Craniata</taxon>
        <taxon>Vertebrata</taxon>
        <taxon>Euteleostomi</taxon>
        <taxon>Actinopterygii</taxon>
        <taxon>Neopterygii</taxon>
        <taxon>Teleostei</taxon>
        <taxon>Neoteleostei</taxon>
        <taxon>Acanthomorphata</taxon>
        <taxon>Ovalentaria</taxon>
        <taxon>Cichlomorphae</taxon>
        <taxon>Cichliformes</taxon>
        <taxon>Cichlidae</taxon>
        <taxon>African cichlids</taxon>
        <taxon>Pseudocrenilabrinae</taxon>
        <taxon>Haplochromini</taxon>
        <taxon>Pundamilia</taxon>
    </lineage>
</organism>
<dbReference type="Gene3D" id="1.20.1270.60">
    <property type="entry name" value="Arfaptin homology (AH) domain/BAR domain"/>
    <property type="match status" value="1"/>
</dbReference>
<feature type="transmembrane region" description="Helical" evidence="1">
    <location>
        <begin position="261"/>
        <end position="280"/>
    </location>
</feature>
<dbReference type="AlphaFoldDB" id="A0A3B4FES8"/>
<dbReference type="InterPro" id="IPR004148">
    <property type="entry name" value="BAR_dom"/>
</dbReference>
<name>A0A3B4FES8_9CICH</name>
<evidence type="ECO:0000256" key="1">
    <source>
        <dbReference type="SAM" id="Phobius"/>
    </source>
</evidence>
<dbReference type="Pfam" id="PF03114">
    <property type="entry name" value="BAR"/>
    <property type="match status" value="1"/>
</dbReference>
<dbReference type="GeneTree" id="ENSGT00940000155667"/>
<dbReference type="GO" id="GO:0005737">
    <property type="term" value="C:cytoplasm"/>
    <property type="evidence" value="ECO:0007669"/>
    <property type="project" value="InterPro"/>
</dbReference>
<proteinExistence type="predicted"/>
<sequence length="386" mass="43797">AVMDLTRLAVDAGQFINRAVQYTGESLGQAERTELDPGLEELLSRADATKTWTDQIISQTEALLQPSLGVRLEDRLYQHLEWSVPPRPRAVELLGDQMTQAGLEIGSNTPYGTGLIRCGEAQKQLGEAERKFVQSTNIHFLTPLRSFTEGEYKAIQNEHKMLVNKRLDLDITKARLRKAHEAEQEARAEMELRICQSLYNRQSEITRAVVEGLSNTHVRTLNEFKFVFVCFFTICFLKELLLFIFNACGSLPCWICFPAIYLYRPTICGASLTLWMLRLATMLNATNMLRSCKNSWPGLTFGLLKKPGLQRILYDLNMSGLYLWFYFFAAFQLSSVPITGSLQLVIPLVSHQQATTRQMNPSVQITSLRYLCSSTSFQISTRTRGL</sequence>
<keyword evidence="1" id="KW-0812">Transmembrane</keyword>
<dbReference type="Ensembl" id="ENSPNYT00000009201.1">
    <property type="protein sequence ID" value="ENSPNYP00000008992.1"/>
    <property type="gene ID" value="ENSPNYG00000006762.1"/>
</dbReference>
<evidence type="ECO:0000259" key="2">
    <source>
        <dbReference type="PROSITE" id="PS51021"/>
    </source>
</evidence>
<feature type="transmembrane region" description="Helical" evidence="1">
    <location>
        <begin position="226"/>
        <end position="249"/>
    </location>
</feature>